<dbReference type="RefSeq" id="WP_095041029.1">
    <property type="nucleotide sequence ID" value="NZ_CP176572.1"/>
</dbReference>
<dbReference type="Proteomes" id="UP000564604">
    <property type="component" value="Unassembled WGS sequence"/>
</dbReference>
<name>A0A9Q5B3D6_PSEFR</name>
<protein>
    <recommendedName>
        <fullName evidence="7">Acyl-CoA thioesterase 2</fullName>
        <ecNumber evidence="5">3.1.2.20</ecNumber>
    </recommendedName>
    <alternativeName>
        <fullName evidence="8">Thioesterase II</fullName>
    </alternativeName>
</protein>
<dbReference type="PANTHER" id="PTHR11066:SF34">
    <property type="entry name" value="ACYL-COENZYME A THIOESTERASE 8"/>
    <property type="match status" value="1"/>
</dbReference>
<comment type="similarity">
    <text evidence="1">Belongs to the C/M/P thioester hydrolase family.</text>
</comment>
<evidence type="ECO:0000256" key="1">
    <source>
        <dbReference type="ARBA" id="ARBA00006538"/>
    </source>
</evidence>
<dbReference type="InterPro" id="IPR029069">
    <property type="entry name" value="HotDog_dom_sf"/>
</dbReference>
<evidence type="ECO:0000313" key="11">
    <source>
        <dbReference type="EMBL" id="NNB50906.1"/>
    </source>
</evidence>
<proteinExistence type="inferred from homology"/>
<evidence type="ECO:0000256" key="3">
    <source>
        <dbReference type="ARBA" id="ARBA00022801"/>
    </source>
</evidence>
<dbReference type="AlphaFoldDB" id="A0A9Q5B3D6"/>
<sequence>MSTPADKLAGILALEEVETHVFKGESQDLRLPQLFGGQVLGQAAMAVSRTVAADRMLHSLHGYFVRPGRANAPVMYEVDPVQDGRGFSRRRLTAWQDARVIFIGDAAFHVSEQGLQHQVAMPEVAAPESLPGELELLAGNKLLIDQIRSRYAVARAIDIRPVERIDPSAPAPRAPSRSFWFKVGALSSRERNLHRSVLAYASDIALLITSLLPHGVSDMQPDMKVASLDHSLWFHADCFVDDWLLYSMDSPWSGAGRGLSRGSIFDRTGRLVASVMQEGLIRKTPL</sequence>
<dbReference type="Pfam" id="PF02551">
    <property type="entry name" value="Acyl_CoA_thio"/>
    <property type="match status" value="1"/>
</dbReference>
<dbReference type="CDD" id="cd03444">
    <property type="entry name" value="Thioesterase_II_repeat1"/>
    <property type="match status" value="1"/>
</dbReference>
<dbReference type="CDD" id="cd03445">
    <property type="entry name" value="Thioesterase_II_repeat2"/>
    <property type="match status" value="1"/>
</dbReference>
<reference evidence="11 12" key="1">
    <citation type="journal article" date="2020" name="Front. Microbiol.">
        <title>Genetic Organization of the aprX-lipA2 Operon Affects the Proteolytic Potential of Pseudomonas Species in Milk.</title>
        <authorList>
            <person name="Maier C."/>
            <person name="Huptas C."/>
            <person name="von Neubeck M."/>
            <person name="Scherer S."/>
            <person name="Wenning M."/>
            <person name="Lucking G."/>
        </authorList>
    </citation>
    <scope>NUCLEOTIDE SEQUENCE [LARGE SCALE GENOMIC DNA]</scope>
    <source>
        <strain evidence="11 12">WS 5094</strain>
    </source>
</reference>
<dbReference type="Gene3D" id="2.40.160.210">
    <property type="entry name" value="Acyl-CoA thioesterase, double hotdog domain"/>
    <property type="match status" value="1"/>
</dbReference>
<keyword evidence="4" id="KW-0443">Lipid metabolism</keyword>
<comment type="subunit">
    <text evidence="2">Homotetramer.</text>
</comment>
<dbReference type="InterPro" id="IPR049449">
    <property type="entry name" value="TesB_ACOT8-like_N"/>
</dbReference>
<dbReference type="PANTHER" id="PTHR11066">
    <property type="entry name" value="ACYL-COA THIOESTERASE"/>
    <property type="match status" value="1"/>
</dbReference>
<dbReference type="InterPro" id="IPR042171">
    <property type="entry name" value="Acyl-CoA_hotdog"/>
</dbReference>
<evidence type="ECO:0000256" key="4">
    <source>
        <dbReference type="ARBA" id="ARBA00023098"/>
    </source>
</evidence>
<feature type="domain" description="Acyl-CoA thioesterase-like N-terminal HotDog" evidence="10">
    <location>
        <begin position="34"/>
        <end position="108"/>
    </location>
</feature>
<dbReference type="GO" id="GO:0005829">
    <property type="term" value="C:cytosol"/>
    <property type="evidence" value="ECO:0007669"/>
    <property type="project" value="TreeGrafter"/>
</dbReference>
<dbReference type="SUPFAM" id="SSF54637">
    <property type="entry name" value="Thioesterase/thiol ester dehydrase-isomerase"/>
    <property type="match status" value="2"/>
</dbReference>
<evidence type="ECO:0000256" key="7">
    <source>
        <dbReference type="ARBA" id="ARBA00071120"/>
    </source>
</evidence>
<dbReference type="Pfam" id="PF13622">
    <property type="entry name" value="4HBT_3"/>
    <property type="match status" value="1"/>
</dbReference>
<evidence type="ECO:0000313" key="12">
    <source>
        <dbReference type="Proteomes" id="UP000564604"/>
    </source>
</evidence>
<dbReference type="InterPro" id="IPR025652">
    <property type="entry name" value="TesB_C"/>
</dbReference>
<evidence type="ECO:0000256" key="5">
    <source>
        <dbReference type="ARBA" id="ARBA00038894"/>
    </source>
</evidence>
<organism evidence="11 12">
    <name type="scientific">Pseudomonas fragi</name>
    <dbReference type="NCBI Taxonomy" id="296"/>
    <lineage>
        <taxon>Bacteria</taxon>
        <taxon>Pseudomonadati</taxon>
        <taxon>Pseudomonadota</taxon>
        <taxon>Gammaproteobacteria</taxon>
        <taxon>Pseudomonadales</taxon>
        <taxon>Pseudomonadaceae</taxon>
        <taxon>Pseudomonas</taxon>
    </lineage>
</organism>
<evidence type="ECO:0000256" key="6">
    <source>
        <dbReference type="ARBA" id="ARBA00050943"/>
    </source>
</evidence>
<dbReference type="GO" id="GO:0047617">
    <property type="term" value="F:fatty acyl-CoA hydrolase activity"/>
    <property type="evidence" value="ECO:0007669"/>
    <property type="project" value="UniProtKB-EC"/>
</dbReference>
<gene>
    <name evidence="11" type="ORF">HBN89_16765</name>
</gene>
<comment type="caution">
    <text evidence="11">The sequence shown here is derived from an EMBL/GenBank/DDBJ whole genome shotgun (WGS) entry which is preliminary data.</text>
</comment>
<evidence type="ECO:0000259" key="10">
    <source>
        <dbReference type="Pfam" id="PF13622"/>
    </source>
</evidence>
<comment type="catalytic activity">
    <reaction evidence="6">
        <text>a fatty acyl-CoA + H2O = a fatty acid + CoA + H(+)</text>
        <dbReference type="Rhea" id="RHEA:16781"/>
        <dbReference type="ChEBI" id="CHEBI:15377"/>
        <dbReference type="ChEBI" id="CHEBI:15378"/>
        <dbReference type="ChEBI" id="CHEBI:28868"/>
        <dbReference type="ChEBI" id="CHEBI:57287"/>
        <dbReference type="ChEBI" id="CHEBI:77636"/>
        <dbReference type="EC" id="3.1.2.20"/>
    </reaction>
    <physiologicalReaction direction="left-to-right" evidence="6">
        <dbReference type="Rhea" id="RHEA:16782"/>
    </physiologicalReaction>
</comment>
<dbReference type="InterPro" id="IPR003703">
    <property type="entry name" value="Acyl_CoA_thio"/>
</dbReference>
<accession>A0A9Q5B3D6</accession>
<evidence type="ECO:0000256" key="8">
    <source>
        <dbReference type="ARBA" id="ARBA00079653"/>
    </source>
</evidence>
<feature type="domain" description="Acyl-CoA thioesterase 2 C-terminal" evidence="9">
    <location>
        <begin position="177"/>
        <end position="280"/>
    </location>
</feature>
<dbReference type="EC" id="3.1.2.20" evidence="5"/>
<dbReference type="GO" id="GO:0009062">
    <property type="term" value="P:fatty acid catabolic process"/>
    <property type="evidence" value="ECO:0007669"/>
    <property type="project" value="TreeGrafter"/>
</dbReference>
<dbReference type="FunFam" id="2.40.160.210:FF:000001">
    <property type="entry name" value="Acyl-CoA thioesterase II"/>
    <property type="match status" value="1"/>
</dbReference>
<evidence type="ECO:0000256" key="2">
    <source>
        <dbReference type="ARBA" id="ARBA00011881"/>
    </source>
</evidence>
<dbReference type="GO" id="GO:0006637">
    <property type="term" value="P:acyl-CoA metabolic process"/>
    <property type="evidence" value="ECO:0007669"/>
    <property type="project" value="InterPro"/>
</dbReference>
<evidence type="ECO:0000259" key="9">
    <source>
        <dbReference type="Pfam" id="PF02551"/>
    </source>
</evidence>
<keyword evidence="3" id="KW-0378">Hydrolase</keyword>
<dbReference type="EMBL" id="JAAQYX010000024">
    <property type="protein sequence ID" value="NNB50906.1"/>
    <property type="molecule type" value="Genomic_DNA"/>
</dbReference>